<protein>
    <recommendedName>
        <fullName evidence="4">Secreted protein</fullName>
    </recommendedName>
</protein>
<dbReference type="AlphaFoldDB" id="A0A8J2P630"/>
<comment type="caution">
    <text evidence="2">The sequence shown here is derived from an EMBL/GenBank/DDBJ whole genome shotgun (WGS) entry which is preliminary data.</text>
</comment>
<feature type="non-terminal residue" evidence="2">
    <location>
        <position position="273"/>
    </location>
</feature>
<dbReference type="OrthoDB" id="6042561at2759"/>
<organism evidence="2 3">
    <name type="scientific">Allacma fusca</name>
    <dbReference type="NCBI Taxonomy" id="39272"/>
    <lineage>
        <taxon>Eukaryota</taxon>
        <taxon>Metazoa</taxon>
        <taxon>Ecdysozoa</taxon>
        <taxon>Arthropoda</taxon>
        <taxon>Hexapoda</taxon>
        <taxon>Collembola</taxon>
        <taxon>Symphypleona</taxon>
        <taxon>Sminthuridae</taxon>
        <taxon>Allacma</taxon>
    </lineage>
</organism>
<accession>A0A8J2P630</accession>
<evidence type="ECO:0000313" key="2">
    <source>
        <dbReference type="EMBL" id="CAG7727142.1"/>
    </source>
</evidence>
<feature type="chain" id="PRO_5035281038" description="Secreted protein" evidence="1">
    <location>
        <begin position="20"/>
        <end position="273"/>
    </location>
</feature>
<dbReference type="Proteomes" id="UP000708208">
    <property type="component" value="Unassembled WGS sequence"/>
</dbReference>
<evidence type="ECO:0000313" key="3">
    <source>
        <dbReference type="Proteomes" id="UP000708208"/>
    </source>
</evidence>
<feature type="signal peptide" evidence="1">
    <location>
        <begin position="1"/>
        <end position="19"/>
    </location>
</feature>
<gene>
    <name evidence="2" type="ORF">AFUS01_LOCUS16000</name>
</gene>
<reference evidence="2" key="1">
    <citation type="submission" date="2021-06" db="EMBL/GenBank/DDBJ databases">
        <authorList>
            <person name="Hodson N. C."/>
            <person name="Mongue J. A."/>
            <person name="Jaron S. K."/>
        </authorList>
    </citation>
    <scope>NUCLEOTIDE SEQUENCE</scope>
</reference>
<evidence type="ECO:0000256" key="1">
    <source>
        <dbReference type="SAM" id="SignalP"/>
    </source>
</evidence>
<keyword evidence="3" id="KW-1185">Reference proteome</keyword>
<name>A0A8J2P630_9HEXA</name>
<keyword evidence="1" id="KW-0732">Signal</keyword>
<sequence length="273" mass="30190">MARITLLTILAALAASTSGSGEKGVFETLAVTLPDPTRPLTARYWFNTLPTTLKEAENQNWSKSPKDLSCADPTKFYVGNRFVPPNEPSIAILLDSQGIVAGFQAIYDVENLVSGSAHRDCKTLNKYVNDYKFQDQPMINSEVIDGMKKYVLTVYFYDPKEICTSTHDPESVKDSGFGTGLYFQNGPTPDTLLVAPPTRPEAAAQNWDNNKCLPLNGYHNFLHSSQWDSQNCTENIPNWLFYDENNKLTGGGFSVPGCDPSPRFQHPPGAIVK</sequence>
<dbReference type="EMBL" id="CAJVCH010144254">
    <property type="protein sequence ID" value="CAG7727142.1"/>
    <property type="molecule type" value="Genomic_DNA"/>
</dbReference>
<evidence type="ECO:0008006" key="4">
    <source>
        <dbReference type="Google" id="ProtNLM"/>
    </source>
</evidence>
<proteinExistence type="predicted"/>